<protein>
    <submittedName>
        <fullName evidence="2">DUF4332 domain-containing protein</fullName>
    </submittedName>
</protein>
<keyword evidence="3" id="KW-1185">Reference proteome</keyword>
<organism evidence="2 3">
    <name type="scientific">Pannus brasiliensis CCIBt3594</name>
    <dbReference type="NCBI Taxonomy" id="1427578"/>
    <lineage>
        <taxon>Bacteria</taxon>
        <taxon>Bacillati</taxon>
        <taxon>Cyanobacteriota</taxon>
        <taxon>Cyanophyceae</taxon>
        <taxon>Oscillatoriophycideae</taxon>
        <taxon>Chroococcales</taxon>
        <taxon>Microcystaceae</taxon>
        <taxon>Pannus</taxon>
    </lineage>
</organism>
<dbReference type="Pfam" id="PF14229">
    <property type="entry name" value="DUF4332"/>
    <property type="match status" value="1"/>
</dbReference>
<gene>
    <name evidence="2" type="ORF">V0288_07755</name>
</gene>
<proteinExistence type="predicted"/>
<evidence type="ECO:0000313" key="3">
    <source>
        <dbReference type="Proteomes" id="UP001328733"/>
    </source>
</evidence>
<evidence type="ECO:0000259" key="1">
    <source>
        <dbReference type="Pfam" id="PF14229"/>
    </source>
</evidence>
<dbReference type="Proteomes" id="UP001328733">
    <property type="component" value="Unassembled WGS sequence"/>
</dbReference>
<dbReference type="RefSeq" id="WP_332864497.1">
    <property type="nucleotide sequence ID" value="NZ_JBAFSM010000012.1"/>
</dbReference>
<feature type="domain" description="DUF4332" evidence="1">
    <location>
        <begin position="12"/>
        <end position="133"/>
    </location>
</feature>
<accession>A0AAW9QGU0</accession>
<reference evidence="2 3" key="1">
    <citation type="submission" date="2024-01" db="EMBL/GenBank/DDBJ databases">
        <title>Genomic insights into the taxonomy and metabolism of the cyanobacterium Pannus brasiliensis CCIBt3594.</title>
        <authorList>
            <person name="Machado M."/>
            <person name="Botero N.B."/>
            <person name="Andreote A.P.D."/>
            <person name="Feitosa A.M.T."/>
            <person name="Popin R."/>
            <person name="Sivonen K."/>
            <person name="Fiore M.F."/>
        </authorList>
    </citation>
    <scope>NUCLEOTIDE SEQUENCE [LARGE SCALE GENOMIC DNA]</scope>
    <source>
        <strain evidence="2 3">CCIBt3594</strain>
    </source>
</reference>
<dbReference type="InterPro" id="IPR025567">
    <property type="entry name" value="DUF4332"/>
</dbReference>
<dbReference type="EMBL" id="JBAFSM010000012">
    <property type="protein sequence ID" value="MEG3437012.1"/>
    <property type="molecule type" value="Genomic_DNA"/>
</dbReference>
<evidence type="ECO:0000313" key="2">
    <source>
        <dbReference type="EMBL" id="MEG3437012.1"/>
    </source>
</evidence>
<dbReference type="AlphaFoldDB" id="A0AAW9QGU0"/>
<comment type="caution">
    <text evidence="2">The sequence shown here is derived from an EMBL/GenBank/DDBJ whole genome shotgun (WGS) entry which is preliminary data.</text>
</comment>
<sequence length="141" mass="16016">MKPCYWPIENLPGLSSQQSTDLKTRGIVNTRELLLETKTPRLKQSLAARLQIHLQYINKWAALADLARLPSVGCQYCGLLLHSGIASALQLTSVPVPRLHRQILRFQVATFQSKDFCPPVELVRKWIEEARSLETGRRLNV</sequence>
<name>A0AAW9QGU0_9CHRO</name>